<evidence type="ECO:0000259" key="2">
    <source>
        <dbReference type="Pfam" id="PF22721"/>
    </source>
</evidence>
<protein>
    <submittedName>
        <fullName evidence="3">Nuclease-related domain-containing protein</fullName>
    </submittedName>
</protein>
<dbReference type="Proteomes" id="UP001216801">
    <property type="component" value="Unassembled WGS sequence"/>
</dbReference>
<evidence type="ECO:0000313" key="3">
    <source>
        <dbReference type="EMBL" id="MDG0956404.1"/>
    </source>
</evidence>
<name>A0AAJ1NKZ1_9BACI</name>
<dbReference type="InterPro" id="IPR011528">
    <property type="entry name" value="NERD"/>
</dbReference>
<dbReference type="AlphaFoldDB" id="A0AAJ1NKZ1"/>
<dbReference type="Pfam" id="PF08378">
    <property type="entry name" value="NERD"/>
    <property type="match status" value="1"/>
</dbReference>
<dbReference type="InterPro" id="IPR027417">
    <property type="entry name" value="P-loop_NTPase"/>
</dbReference>
<proteinExistence type="predicted"/>
<accession>A0AAJ1NKZ1</accession>
<feature type="domain" description="TATA-binding-like protein" evidence="2">
    <location>
        <begin position="873"/>
        <end position="942"/>
    </location>
</feature>
<feature type="domain" description="NERD" evidence="1">
    <location>
        <begin position="23"/>
        <end position="137"/>
    </location>
</feature>
<dbReference type="RefSeq" id="WP_167495113.1">
    <property type="nucleotide sequence ID" value="NZ_CP040515.1"/>
</dbReference>
<dbReference type="EMBL" id="JARPRR010000043">
    <property type="protein sequence ID" value="MDG0956404.1"/>
    <property type="molecule type" value="Genomic_DNA"/>
</dbReference>
<evidence type="ECO:0000313" key="4">
    <source>
        <dbReference type="Proteomes" id="UP001216801"/>
    </source>
</evidence>
<evidence type="ECO:0000259" key="1">
    <source>
        <dbReference type="Pfam" id="PF08378"/>
    </source>
</evidence>
<dbReference type="Gene3D" id="3.40.50.300">
    <property type="entry name" value="P-loop containing nucleotide triphosphate hydrolases"/>
    <property type="match status" value="1"/>
</dbReference>
<gene>
    <name evidence="3" type="ORF">P6U19_28155</name>
</gene>
<comment type="caution">
    <text evidence="3">The sequence shown here is derived from an EMBL/GenBank/DDBJ whole genome shotgun (WGS) entry which is preliminary data.</text>
</comment>
<dbReference type="Pfam" id="PF22721">
    <property type="entry name" value="TBP-TOTE"/>
    <property type="match status" value="1"/>
</dbReference>
<dbReference type="InterPro" id="IPR054572">
    <property type="entry name" value="TBP-TOTE"/>
</dbReference>
<sequence length="950" mass="110449">MLEVRKGKSSKSYENEFFRKISVELSQVFEQRNWDGILLGTPECITREDLQIDCLLVTENQIIIIDFKNYSGTLELPSEENFRFGRWTLNGEITVKGGSSPNPFSQLGKQRVKLIDELQYRLHDFERKSISTVVCFHDKVEMMGSIPRQFQISFSIVDSNNYLNKIVDIIDVIVDRDMNYLSKKGRQTFTETLFVADEYESDIQFESELHKKLVEERTENSDSLQQIREFLISDSKIMILTGNTRSGKTALIPDIRELAFDLEFTDVPVFAYSNRLRRKMLKSNPELEEVDSLFNSVFDFRGETIDEFYKKNIPIKEHDEIHDQDKALYIIDDSQLITNSDFDSDLLQFGSGYLLDDILKYIDLEAHPERKVIFIGDKNKLSYGSKIENALNPEYLAKLLDSKNILSEIGTAELPDNEGESEIIKVCNKIAKNIRTNQYNNLYVYSKDEIVFCEKEDQTKVLKEAYLNPNSSKILVFTNKQANQVNIWVKKHLIKNGREIGVKDYVVFNTTIQAYGPELVRNDFSPFDNMEQPFSFVEPKRVDNGYFGEVINVDNDNIIEKIVEVKGENIILRFIPCQIKLQDESIIETLVFDNYLKATKSELDKNEIIAYQIVLSSYEKDILDNEPFEGSSEYQEMLKHPHQYIVTKKDGKNFYRDSKDKRKLTRFEKTYRDRVLKKLKAPTSEYFKILNASKVKFGWAMTVNKAMAYFFETVFFNTNQEENRGRTNKEYFKWLYTGISSGLSNVQLINWKPISPFLKTEFRESSFVKNPNKSSIILSLSNGEQTSTEQLQSYLENQLSGLANISNINPKNYLEIVTLEMNDRKIELFFDYNGKGEMKIPRLKSGEKEDFGIILRLLKPTSKDIPSEIGIVKSCLEDFSSILEGYDIQMQLLGYHEWNLILSFSNQKNDVEIELWYNGDGMISKFNYIEGSKELFSEIVRLIKEIYVLD</sequence>
<reference evidence="3" key="1">
    <citation type="submission" date="2023-03" db="EMBL/GenBank/DDBJ databases">
        <title>Genetic diversity of Bacillus cereus sensu lato isolates from Slovenia.</title>
        <authorList>
            <person name="Abdelli M."/>
        </authorList>
    </citation>
    <scope>NUCLEOTIDE SEQUENCE</scope>
    <source>
        <strain evidence="3">SIBC39</strain>
    </source>
</reference>
<dbReference type="SUPFAM" id="SSF52540">
    <property type="entry name" value="P-loop containing nucleoside triphosphate hydrolases"/>
    <property type="match status" value="1"/>
</dbReference>
<organism evidence="3 4">
    <name type="scientific">Bacillus paranthracis</name>
    <dbReference type="NCBI Taxonomy" id="2026186"/>
    <lineage>
        <taxon>Bacteria</taxon>
        <taxon>Bacillati</taxon>
        <taxon>Bacillota</taxon>
        <taxon>Bacilli</taxon>
        <taxon>Bacillales</taxon>
        <taxon>Bacillaceae</taxon>
        <taxon>Bacillus</taxon>
        <taxon>Bacillus cereus group</taxon>
    </lineage>
</organism>